<gene>
    <name evidence="1" type="ORF">F6464_11700</name>
</gene>
<evidence type="ECO:0000313" key="1">
    <source>
        <dbReference type="EMBL" id="KAB1155076.1"/>
    </source>
</evidence>
<organism evidence="1 2">
    <name type="scientific">Flavobacterium luteum</name>
    <dbReference type="NCBI Taxonomy" id="2026654"/>
    <lineage>
        <taxon>Bacteria</taxon>
        <taxon>Pseudomonadati</taxon>
        <taxon>Bacteroidota</taxon>
        <taxon>Flavobacteriia</taxon>
        <taxon>Flavobacteriales</taxon>
        <taxon>Flavobacteriaceae</taxon>
        <taxon>Flavobacterium</taxon>
    </lineage>
</organism>
<name>A0A7J5ABY8_9FLAO</name>
<keyword evidence="2" id="KW-1185">Reference proteome</keyword>
<dbReference type="Proteomes" id="UP000490922">
    <property type="component" value="Unassembled WGS sequence"/>
</dbReference>
<protein>
    <submittedName>
        <fullName evidence="1">Uncharacterized protein</fullName>
    </submittedName>
</protein>
<comment type="caution">
    <text evidence="1">The sequence shown here is derived from an EMBL/GenBank/DDBJ whole genome shotgun (WGS) entry which is preliminary data.</text>
</comment>
<sequence>MKLKLFLVDLNFQKLALTFVLFFQITFSNSQNYRNAVAYVNDFGRNETFINASMMEYSKTIALISPENRVNKSSTELVDKLVKLNEVLATHDKGFKNDTRLRDAMMELNTAVSVFMTSETSDFNDYKSQSLLSIEDITENFRLKELDIEKLYQKFRNYEMVKKEFGEQYNIPIKFYSGLNIYEYNTYQNLIFYKINVLDEKLMFAITNRDIPNIQICKNKIVEICNESLQKTKLYRDQFIDETLNSANILFSNFFLYQDITLLPITINFFQFSEQFQILKCKMVVDNSFIPADDYNKQVRTYNSLKNNFYDTLYEVNTKKNTLINNWVTTNSSFLKNNCSFDITNYKFLAEEE</sequence>
<dbReference type="EMBL" id="WAEM01000006">
    <property type="protein sequence ID" value="KAB1155076.1"/>
    <property type="molecule type" value="Genomic_DNA"/>
</dbReference>
<reference evidence="1 2" key="1">
    <citation type="submission" date="2019-09" db="EMBL/GenBank/DDBJ databases">
        <title>Flavobacterium sp. nov., isolated from glacier ice.</title>
        <authorList>
            <person name="Liu Q."/>
        </authorList>
    </citation>
    <scope>NUCLEOTIDE SEQUENCE [LARGE SCALE GENOMIC DNA]</scope>
    <source>
        <strain evidence="1 2">NBRC 112527</strain>
    </source>
</reference>
<accession>A0A7J5ABY8</accession>
<proteinExistence type="predicted"/>
<dbReference type="OrthoDB" id="1321991at2"/>
<dbReference type="AlphaFoldDB" id="A0A7J5ABY8"/>
<dbReference type="RefSeq" id="WP_151108045.1">
    <property type="nucleotide sequence ID" value="NZ_WAEM01000006.1"/>
</dbReference>
<evidence type="ECO:0000313" key="2">
    <source>
        <dbReference type="Proteomes" id="UP000490922"/>
    </source>
</evidence>